<feature type="domain" description="PDZ" evidence="6">
    <location>
        <begin position="106"/>
        <end position="179"/>
    </location>
</feature>
<evidence type="ECO:0000256" key="3">
    <source>
        <dbReference type="ARBA" id="ARBA00022801"/>
    </source>
</evidence>
<dbReference type="PANTHER" id="PTHR32060">
    <property type="entry name" value="TAIL-SPECIFIC PROTEASE"/>
    <property type="match status" value="1"/>
</dbReference>
<dbReference type="CDD" id="cd07560">
    <property type="entry name" value="Peptidase_S41_CPP"/>
    <property type="match status" value="1"/>
</dbReference>
<dbReference type="GO" id="GO:0006508">
    <property type="term" value="P:proteolysis"/>
    <property type="evidence" value="ECO:0007669"/>
    <property type="project" value="UniProtKB-KW"/>
</dbReference>
<proteinExistence type="inferred from homology"/>
<dbReference type="Pfam" id="PF13180">
    <property type="entry name" value="PDZ_2"/>
    <property type="match status" value="1"/>
</dbReference>
<name>A0A6N9NGH4_9FLAO</name>
<dbReference type="Proteomes" id="UP000470771">
    <property type="component" value="Unassembled WGS sequence"/>
</dbReference>
<dbReference type="EMBL" id="WWNE01000003">
    <property type="protein sequence ID" value="NBG64904.1"/>
    <property type="molecule type" value="Genomic_DNA"/>
</dbReference>
<evidence type="ECO:0000256" key="1">
    <source>
        <dbReference type="ARBA" id="ARBA00009179"/>
    </source>
</evidence>
<dbReference type="InterPro" id="IPR004447">
    <property type="entry name" value="Peptidase_S41A"/>
</dbReference>
<dbReference type="GO" id="GO:0004175">
    <property type="term" value="F:endopeptidase activity"/>
    <property type="evidence" value="ECO:0007669"/>
    <property type="project" value="TreeGrafter"/>
</dbReference>
<dbReference type="GO" id="GO:0030288">
    <property type="term" value="C:outer membrane-bounded periplasmic space"/>
    <property type="evidence" value="ECO:0007669"/>
    <property type="project" value="TreeGrafter"/>
</dbReference>
<dbReference type="InterPro" id="IPR001478">
    <property type="entry name" value="PDZ"/>
</dbReference>
<dbReference type="GO" id="GO:0008236">
    <property type="term" value="F:serine-type peptidase activity"/>
    <property type="evidence" value="ECO:0007669"/>
    <property type="project" value="UniProtKB-KW"/>
</dbReference>
<evidence type="ECO:0000313" key="8">
    <source>
        <dbReference type="EMBL" id="NBG64904.1"/>
    </source>
</evidence>
<protein>
    <submittedName>
        <fullName evidence="8">PDZ domain-containing protein</fullName>
    </submittedName>
</protein>
<evidence type="ECO:0000259" key="6">
    <source>
        <dbReference type="SMART" id="SM00228"/>
    </source>
</evidence>
<dbReference type="Pfam" id="PF03572">
    <property type="entry name" value="Peptidase_S41"/>
    <property type="match status" value="1"/>
</dbReference>
<keyword evidence="9" id="KW-1185">Reference proteome</keyword>
<organism evidence="8 9">
    <name type="scientific">Acidiluteibacter ferrifornacis</name>
    <dbReference type="NCBI Taxonomy" id="2692424"/>
    <lineage>
        <taxon>Bacteria</taxon>
        <taxon>Pseudomonadati</taxon>
        <taxon>Bacteroidota</taxon>
        <taxon>Flavobacteriia</taxon>
        <taxon>Flavobacteriales</taxon>
        <taxon>Cryomorphaceae</taxon>
        <taxon>Acidiluteibacter</taxon>
    </lineage>
</organism>
<dbReference type="Gene3D" id="2.30.42.10">
    <property type="match status" value="1"/>
</dbReference>
<dbReference type="InterPro" id="IPR029045">
    <property type="entry name" value="ClpP/crotonase-like_dom_sf"/>
</dbReference>
<keyword evidence="2 5" id="KW-0645">Protease</keyword>
<comment type="caution">
    <text evidence="8">The sequence shown here is derived from an EMBL/GenBank/DDBJ whole genome shotgun (WGS) entry which is preliminary data.</text>
</comment>
<dbReference type="InterPro" id="IPR005151">
    <property type="entry name" value="Tail-specific_protease"/>
</dbReference>
<dbReference type="SUPFAM" id="SSF52096">
    <property type="entry name" value="ClpP/crotonase"/>
    <property type="match status" value="1"/>
</dbReference>
<dbReference type="Gene3D" id="3.30.750.44">
    <property type="match status" value="1"/>
</dbReference>
<dbReference type="Gene3D" id="3.90.226.10">
    <property type="entry name" value="2-enoyl-CoA Hydratase, Chain A, domain 1"/>
    <property type="match status" value="1"/>
</dbReference>
<feature type="domain" description="Tail specific protease" evidence="7">
    <location>
        <begin position="181"/>
        <end position="373"/>
    </location>
</feature>
<dbReference type="FunFam" id="2.30.42.10:FF:000063">
    <property type="entry name" value="Peptidase, S41 family"/>
    <property type="match status" value="1"/>
</dbReference>
<sequence>MDNKYKRIVLFLPLILALVLVGGIFMGKKMAAGSQMGLPFQPNISTSNKLEQVMSYIENDYVDTINQDELLESTISELLQSLDPHSYYIPVEDYKAMNDPLEGNFDGIGVEFRITDDTIMIVNPIGGGPSEKLGIMAGDRIVRVDTELVAGVGVDNQRVMKLLKGPKGTKVNVSIHRPGTVKLIDFTITRDEIPLHSVESAYMLNAEVGYIKITRFAKNTHEEFLQAANQLKQKGMKSIVVDLRNNGGGFLTSATQLADEFLSKGKMIVYTKGKARAKEEFYATSRGSLEDINVAVLVNENSASASEILAGAIQDNDRGLVVGRRSFGKGLVQEGIQWPDGSGIRLTVARYYTPTGRSIQKSYDKGVDAYNSEAYERFKSGELQSKDSIHFVDSLKYITPGGKVVYGGGGIMPDLFVPIDTVGASEYFGQLNYRGMFYQFGFDYVDKHRKELMAEYNSGERFLKIYSVSNQLLSEFADYAEIKGVAMDEAGMLESKELIKNRLKATIGRNLFGDEVFYPIVNTTDITITKAIESFR</sequence>
<dbReference type="SMART" id="SM00245">
    <property type="entry name" value="TSPc"/>
    <property type="match status" value="1"/>
</dbReference>
<dbReference type="InterPro" id="IPR036034">
    <property type="entry name" value="PDZ_sf"/>
</dbReference>
<dbReference type="SMART" id="SM00228">
    <property type="entry name" value="PDZ"/>
    <property type="match status" value="1"/>
</dbReference>
<dbReference type="RefSeq" id="WP_160631497.1">
    <property type="nucleotide sequence ID" value="NZ_WWNE01000003.1"/>
</dbReference>
<evidence type="ECO:0000256" key="5">
    <source>
        <dbReference type="RuleBase" id="RU004404"/>
    </source>
</evidence>
<evidence type="ECO:0000256" key="2">
    <source>
        <dbReference type="ARBA" id="ARBA00022670"/>
    </source>
</evidence>
<dbReference type="SUPFAM" id="SSF50156">
    <property type="entry name" value="PDZ domain-like"/>
    <property type="match status" value="1"/>
</dbReference>
<keyword evidence="3 5" id="KW-0378">Hydrolase</keyword>
<dbReference type="AlphaFoldDB" id="A0A6N9NGH4"/>
<gene>
    <name evidence="8" type="ORF">GQN54_02165</name>
</gene>
<evidence type="ECO:0000256" key="4">
    <source>
        <dbReference type="ARBA" id="ARBA00022825"/>
    </source>
</evidence>
<dbReference type="PANTHER" id="PTHR32060:SF30">
    <property type="entry name" value="CARBOXY-TERMINAL PROCESSING PROTEASE CTPA"/>
    <property type="match status" value="1"/>
</dbReference>
<comment type="similarity">
    <text evidence="1 5">Belongs to the peptidase S41A family.</text>
</comment>
<reference evidence="8 9" key="1">
    <citation type="submission" date="2019-12" db="EMBL/GenBank/DDBJ databases">
        <authorList>
            <person name="Zhao J."/>
        </authorList>
    </citation>
    <scope>NUCLEOTIDE SEQUENCE [LARGE SCALE GENOMIC DNA]</scope>
    <source>
        <strain evidence="8 9">S-15</strain>
    </source>
</reference>
<accession>A0A6N9NGH4</accession>
<dbReference type="GO" id="GO:0007165">
    <property type="term" value="P:signal transduction"/>
    <property type="evidence" value="ECO:0007669"/>
    <property type="project" value="TreeGrafter"/>
</dbReference>
<dbReference type="NCBIfam" id="TIGR00225">
    <property type="entry name" value="prc"/>
    <property type="match status" value="1"/>
</dbReference>
<evidence type="ECO:0000313" key="9">
    <source>
        <dbReference type="Proteomes" id="UP000470771"/>
    </source>
</evidence>
<evidence type="ECO:0000259" key="7">
    <source>
        <dbReference type="SMART" id="SM00245"/>
    </source>
</evidence>
<keyword evidence="4 5" id="KW-0720">Serine protease</keyword>
<dbReference type="CDD" id="cd06782">
    <property type="entry name" value="cpPDZ_CPP-like"/>
    <property type="match status" value="1"/>
</dbReference>